<reference evidence="1" key="1">
    <citation type="submission" date="2020-04" db="EMBL/GenBank/DDBJ databases">
        <authorList>
            <person name="Chiriac C."/>
            <person name="Salcher M."/>
            <person name="Ghai R."/>
            <person name="Kavagutti S V."/>
        </authorList>
    </citation>
    <scope>NUCLEOTIDE SEQUENCE</scope>
</reference>
<gene>
    <name evidence="3" type="ORF">UFOVP1003_49</name>
    <name evidence="4" type="ORF">UFOVP1153_11</name>
    <name evidence="1" type="ORF">UFOVP493_11</name>
    <name evidence="2" type="ORF">UFOVP829_33</name>
</gene>
<protein>
    <submittedName>
        <fullName evidence="1">Uncharacterized protein</fullName>
    </submittedName>
</protein>
<name>A0A6J5MJ93_9CAUD</name>
<dbReference type="EMBL" id="LR797104">
    <property type="protein sequence ID" value="CAB4187319.1"/>
    <property type="molecule type" value="Genomic_DNA"/>
</dbReference>
<proteinExistence type="predicted"/>
<dbReference type="EMBL" id="LR796473">
    <property type="protein sequence ID" value="CAB4146744.1"/>
    <property type="molecule type" value="Genomic_DNA"/>
</dbReference>
<sequence length="74" mass="8562">MEHDELKTLADEIEHLVFQYAEKQVKPPVPGEPAPTKFIELASVECSEKMLRKTIKWARRAVNAEAKRMQIERA</sequence>
<evidence type="ECO:0000313" key="3">
    <source>
        <dbReference type="EMBL" id="CAB4177782.1"/>
    </source>
</evidence>
<accession>A0A6J5MJ93</accession>
<evidence type="ECO:0000313" key="4">
    <source>
        <dbReference type="EMBL" id="CAB4187319.1"/>
    </source>
</evidence>
<organism evidence="1">
    <name type="scientific">uncultured Caudovirales phage</name>
    <dbReference type="NCBI Taxonomy" id="2100421"/>
    <lineage>
        <taxon>Viruses</taxon>
        <taxon>Duplodnaviria</taxon>
        <taxon>Heunggongvirae</taxon>
        <taxon>Uroviricota</taxon>
        <taxon>Caudoviricetes</taxon>
        <taxon>Peduoviridae</taxon>
        <taxon>Maltschvirus</taxon>
        <taxon>Maltschvirus maltsch</taxon>
    </lineage>
</organism>
<evidence type="ECO:0000313" key="2">
    <source>
        <dbReference type="EMBL" id="CAB4164382.1"/>
    </source>
</evidence>
<dbReference type="EMBL" id="LR796764">
    <property type="protein sequence ID" value="CAB4164382.1"/>
    <property type="molecule type" value="Genomic_DNA"/>
</dbReference>
<evidence type="ECO:0000313" key="1">
    <source>
        <dbReference type="EMBL" id="CAB4146744.1"/>
    </source>
</evidence>
<dbReference type="EMBL" id="LR796951">
    <property type="protein sequence ID" value="CAB4177782.1"/>
    <property type="molecule type" value="Genomic_DNA"/>
</dbReference>